<accession>A0ABQ6M3N8</accession>
<reference evidence="3 4" key="1">
    <citation type="journal article" date="2023" name="Commun. Biol.">
        <title>Genome analysis of Parmales, the sister group of diatoms, reveals the evolutionary specialization of diatoms from phago-mixotrophs to photoautotrophs.</title>
        <authorList>
            <person name="Ban H."/>
            <person name="Sato S."/>
            <person name="Yoshikawa S."/>
            <person name="Yamada K."/>
            <person name="Nakamura Y."/>
            <person name="Ichinomiya M."/>
            <person name="Sato N."/>
            <person name="Blanc-Mathieu R."/>
            <person name="Endo H."/>
            <person name="Kuwata A."/>
            <person name="Ogata H."/>
        </authorList>
    </citation>
    <scope>NUCLEOTIDE SEQUENCE [LARGE SCALE GENOMIC DNA]</scope>
</reference>
<dbReference type="EMBL" id="BRYB01002392">
    <property type="protein sequence ID" value="GMI18981.1"/>
    <property type="molecule type" value="Genomic_DNA"/>
</dbReference>
<dbReference type="InterPro" id="IPR002048">
    <property type="entry name" value="EF_hand_dom"/>
</dbReference>
<gene>
    <name evidence="3" type="ORF">TeGR_g7270</name>
</gene>
<dbReference type="Proteomes" id="UP001165060">
    <property type="component" value="Unassembled WGS sequence"/>
</dbReference>
<evidence type="ECO:0000256" key="1">
    <source>
        <dbReference type="ARBA" id="ARBA00022837"/>
    </source>
</evidence>
<dbReference type="PROSITE" id="PS50222">
    <property type="entry name" value="EF_HAND_2"/>
    <property type="match status" value="1"/>
</dbReference>
<evidence type="ECO:0000313" key="3">
    <source>
        <dbReference type="EMBL" id="GMI18981.1"/>
    </source>
</evidence>
<keyword evidence="1" id="KW-0106">Calcium</keyword>
<dbReference type="SUPFAM" id="SSF47473">
    <property type="entry name" value="EF-hand"/>
    <property type="match status" value="1"/>
</dbReference>
<evidence type="ECO:0000313" key="4">
    <source>
        <dbReference type="Proteomes" id="UP001165060"/>
    </source>
</evidence>
<proteinExistence type="predicted"/>
<dbReference type="PROSITE" id="PS00018">
    <property type="entry name" value="EF_HAND_1"/>
    <property type="match status" value="1"/>
</dbReference>
<dbReference type="Gene3D" id="1.10.238.10">
    <property type="entry name" value="EF-hand"/>
    <property type="match status" value="1"/>
</dbReference>
<dbReference type="InterPro" id="IPR011992">
    <property type="entry name" value="EF-hand-dom_pair"/>
</dbReference>
<organism evidence="3 4">
    <name type="scientific">Tetraparma gracilis</name>
    <dbReference type="NCBI Taxonomy" id="2962635"/>
    <lineage>
        <taxon>Eukaryota</taxon>
        <taxon>Sar</taxon>
        <taxon>Stramenopiles</taxon>
        <taxon>Ochrophyta</taxon>
        <taxon>Bolidophyceae</taxon>
        <taxon>Parmales</taxon>
        <taxon>Triparmaceae</taxon>
        <taxon>Tetraparma</taxon>
    </lineage>
</organism>
<evidence type="ECO:0000259" key="2">
    <source>
        <dbReference type="PROSITE" id="PS50222"/>
    </source>
</evidence>
<comment type="caution">
    <text evidence="3">The sequence shown here is derived from an EMBL/GenBank/DDBJ whole genome shotgun (WGS) entry which is preliminary data.</text>
</comment>
<protein>
    <recommendedName>
        <fullName evidence="2">EF-hand domain-containing protein</fullName>
    </recommendedName>
</protein>
<name>A0ABQ6M3N8_9STRA</name>
<dbReference type="InterPro" id="IPR018247">
    <property type="entry name" value="EF_Hand_1_Ca_BS"/>
</dbReference>
<keyword evidence="4" id="KW-1185">Reference proteome</keyword>
<feature type="domain" description="EF-hand" evidence="2">
    <location>
        <begin position="61"/>
        <end position="96"/>
    </location>
</feature>
<sequence>MVLPPTQLSRFARLAPSLARLAPHLAPPLPRTPSFGTSRPIVSKVRREFERYRQENYPQELRTRFAKEMVAAADTDNDGELSPKEIAALCRNICGTGERISEGDVGAFIEEVCPGGRLSAAKLREILGRECPAK</sequence>